<dbReference type="Pfam" id="PF00498">
    <property type="entry name" value="FHA"/>
    <property type="match status" value="1"/>
</dbReference>
<dbReference type="InterPro" id="IPR008266">
    <property type="entry name" value="Tyr_kinase_AS"/>
</dbReference>
<dbReference type="CDD" id="cd14014">
    <property type="entry name" value="STKc_PknB_like"/>
    <property type="match status" value="1"/>
</dbReference>
<feature type="domain" description="FHA" evidence="9">
    <location>
        <begin position="42"/>
        <end position="95"/>
    </location>
</feature>
<keyword evidence="6 11" id="KW-0418">Kinase</keyword>
<keyword evidence="2 11" id="KW-0723">Serine/threonine-protein kinase</keyword>
<evidence type="ECO:0000256" key="2">
    <source>
        <dbReference type="ARBA" id="ARBA00022527"/>
    </source>
</evidence>
<dbReference type="STRING" id="134849.SAMN05443668_109113"/>
<dbReference type="GO" id="GO:0004674">
    <property type="term" value="F:protein serine/threonine kinase activity"/>
    <property type="evidence" value="ECO:0007669"/>
    <property type="project" value="UniProtKB-KW"/>
</dbReference>
<dbReference type="PROSITE" id="PS50011">
    <property type="entry name" value="PROTEIN_KINASE_DOM"/>
    <property type="match status" value="1"/>
</dbReference>
<evidence type="ECO:0000256" key="5">
    <source>
        <dbReference type="ARBA" id="ARBA00022741"/>
    </source>
</evidence>
<dbReference type="PANTHER" id="PTHR43289:SF6">
    <property type="entry name" value="SERINE_THREONINE-PROTEIN KINASE NEKL-3"/>
    <property type="match status" value="1"/>
</dbReference>
<keyword evidence="7 8" id="KW-0067">ATP-binding</keyword>
<evidence type="ECO:0000313" key="11">
    <source>
        <dbReference type="EMBL" id="SHN43315.1"/>
    </source>
</evidence>
<keyword evidence="5 8" id="KW-0547">Nucleotide-binding</keyword>
<dbReference type="SUPFAM" id="SSF56112">
    <property type="entry name" value="Protein kinase-like (PK-like)"/>
    <property type="match status" value="1"/>
</dbReference>
<protein>
    <recommendedName>
        <fullName evidence="1">non-specific serine/threonine protein kinase</fullName>
        <ecNumber evidence="1">2.7.11.1</ecNumber>
    </recommendedName>
</protein>
<accession>A0A1M7RAD7</accession>
<name>A0A1M7RAD7_9ACTN</name>
<evidence type="ECO:0000259" key="9">
    <source>
        <dbReference type="PROSITE" id="PS50006"/>
    </source>
</evidence>
<dbReference type="Gene3D" id="1.10.510.10">
    <property type="entry name" value="Transferase(Phosphotransferase) domain 1"/>
    <property type="match status" value="1"/>
</dbReference>
<dbReference type="Gene3D" id="2.60.200.20">
    <property type="match status" value="1"/>
</dbReference>
<dbReference type="InterPro" id="IPR000253">
    <property type="entry name" value="FHA_dom"/>
</dbReference>
<proteinExistence type="predicted"/>
<feature type="binding site" evidence="8">
    <location>
        <position position="203"/>
    </location>
    <ligand>
        <name>ATP</name>
        <dbReference type="ChEBI" id="CHEBI:30616"/>
    </ligand>
</feature>
<dbReference type="PROSITE" id="PS50006">
    <property type="entry name" value="FHA_DOMAIN"/>
    <property type="match status" value="1"/>
</dbReference>
<dbReference type="Gene3D" id="3.30.200.20">
    <property type="entry name" value="Phosphorylase Kinase, domain 1"/>
    <property type="match status" value="1"/>
</dbReference>
<dbReference type="PROSITE" id="PS00107">
    <property type="entry name" value="PROTEIN_KINASE_ATP"/>
    <property type="match status" value="1"/>
</dbReference>
<feature type="domain" description="Protein kinase" evidence="10">
    <location>
        <begin position="175"/>
        <end position="439"/>
    </location>
</feature>
<keyword evidence="12" id="KW-1185">Reference proteome</keyword>
<evidence type="ECO:0000256" key="1">
    <source>
        <dbReference type="ARBA" id="ARBA00012513"/>
    </source>
</evidence>
<evidence type="ECO:0000259" key="10">
    <source>
        <dbReference type="PROSITE" id="PS50011"/>
    </source>
</evidence>
<dbReference type="EMBL" id="FRCS01000009">
    <property type="protein sequence ID" value="SHN43315.1"/>
    <property type="molecule type" value="Genomic_DNA"/>
</dbReference>
<dbReference type="InterPro" id="IPR011009">
    <property type="entry name" value="Kinase-like_dom_sf"/>
</dbReference>
<dbReference type="PANTHER" id="PTHR43289">
    <property type="entry name" value="MITOGEN-ACTIVATED PROTEIN KINASE KINASE KINASE 20-RELATED"/>
    <property type="match status" value="1"/>
</dbReference>
<organism evidence="11 12">
    <name type="scientific">Cryptosporangium aurantiacum</name>
    <dbReference type="NCBI Taxonomy" id="134849"/>
    <lineage>
        <taxon>Bacteria</taxon>
        <taxon>Bacillati</taxon>
        <taxon>Actinomycetota</taxon>
        <taxon>Actinomycetes</taxon>
        <taxon>Cryptosporangiales</taxon>
        <taxon>Cryptosporangiaceae</taxon>
        <taxon>Cryptosporangium</taxon>
    </lineage>
</organism>
<dbReference type="OrthoDB" id="9762169at2"/>
<evidence type="ECO:0000256" key="6">
    <source>
        <dbReference type="ARBA" id="ARBA00022777"/>
    </source>
</evidence>
<dbReference type="EC" id="2.7.11.1" evidence="1"/>
<keyword evidence="3" id="KW-0597">Phosphoprotein</keyword>
<dbReference type="PROSITE" id="PS00109">
    <property type="entry name" value="PROTEIN_KINASE_TYR"/>
    <property type="match status" value="1"/>
</dbReference>
<evidence type="ECO:0000256" key="7">
    <source>
        <dbReference type="ARBA" id="ARBA00022840"/>
    </source>
</evidence>
<evidence type="ECO:0000256" key="4">
    <source>
        <dbReference type="ARBA" id="ARBA00022679"/>
    </source>
</evidence>
<dbReference type="GO" id="GO:0005524">
    <property type="term" value="F:ATP binding"/>
    <property type="evidence" value="ECO:0007669"/>
    <property type="project" value="UniProtKB-UniRule"/>
</dbReference>
<dbReference type="Proteomes" id="UP000184440">
    <property type="component" value="Unassembled WGS sequence"/>
</dbReference>
<evidence type="ECO:0000256" key="8">
    <source>
        <dbReference type="PROSITE-ProRule" id="PRU10141"/>
    </source>
</evidence>
<evidence type="ECO:0000313" key="12">
    <source>
        <dbReference type="Proteomes" id="UP000184440"/>
    </source>
</evidence>
<dbReference type="AlphaFoldDB" id="A0A1M7RAD7"/>
<dbReference type="SUPFAM" id="SSF49879">
    <property type="entry name" value="SMAD/FHA domain"/>
    <property type="match status" value="1"/>
</dbReference>
<dbReference type="InterPro" id="IPR017441">
    <property type="entry name" value="Protein_kinase_ATP_BS"/>
</dbReference>
<gene>
    <name evidence="11" type="ORF">SAMN05443668_109113</name>
</gene>
<dbReference type="InterPro" id="IPR008984">
    <property type="entry name" value="SMAD_FHA_dom_sf"/>
</dbReference>
<evidence type="ECO:0000256" key="3">
    <source>
        <dbReference type="ARBA" id="ARBA00022553"/>
    </source>
</evidence>
<dbReference type="SMART" id="SM00240">
    <property type="entry name" value="FHA"/>
    <property type="match status" value="1"/>
</dbReference>
<sequence length="443" mass="47861">MLCADATLGARIDDVVTATIVLRVVTGRLQPDEYVFDQRTTCVIGRADGCRPQLPDDEHHRRVSRHHCLLDLNPPAARVRDFGSLNGTYLNGVRIGRRPPGRSAEDAAGEVYPEHDLADGDELRVGDTTFRVSIEQPVSAREPEAPADAHPRAVAERILAAADARRPGLASIAGYTLLRELGRGGNGAVYLASRSGGTPVALKIMLPRVAGNEKAREQFLRETEVTRQLRHPHVAALYEAGAAEGGFYFTVEYCDGGSMDALLERAGGTLPVRQAVEIAVQALEGLEYAHAQGIVHRDLSPHNILLTGTGDQLMAKIADFGLAKAFDQAGLSGLTRTGAVAGKPVYLPRQQMINFREARPEVDVWSLAACLYQALTGEFPRDFSSGRDPWLIVLQDPAVPIRDRDPGVPAALAEVIDRALEENPQPGIATAADLRHALRSALR</sequence>
<dbReference type="Pfam" id="PF00069">
    <property type="entry name" value="Pkinase"/>
    <property type="match status" value="1"/>
</dbReference>
<keyword evidence="4" id="KW-0808">Transferase</keyword>
<dbReference type="InterPro" id="IPR000719">
    <property type="entry name" value="Prot_kinase_dom"/>
</dbReference>
<reference evidence="11 12" key="1">
    <citation type="submission" date="2016-11" db="EMBL/GenBank/DDBJ databases">
        <authorList>
            <person name="Jaros S."/>
            <person name="Januszkiewicz K."/>
            <person name="Wedrychowicz H."/>
        </authorList>
    </citation>
    <scope>NUCLEOTIDE SEQUENCE [LARGE SCALE GENOMIC DNA]</scope>
    <source>
        <strain evidence="11 12">DSM 46144</strain>
    </source>
</reference>